<dbReference type="EMBL" id="BMKR01000019">
    <property type="protein sequence ID" value="GGF92183.1"/>
    <property type="molecule type" value="Genomic_DNA"/>
</dbReference>
<dbReference type="PANTHER" id="PTHR40658">
    <property type="match status" value="1"/>
</dbReference>
<sequence>MPNYESKEALIAEIQKMYKLFDQEFDEIPEQQKDLRIPEVDRTPQEMLAYQLGWLTLVTGWEKDERAGKEVITPSPDYKWNQLGPLYQHFYETYQGNSLAELRDLFKQNVEELCQWIGLLSEKELFQPGVRKWTVTTVNWPMSKWIQINSVAPFKSFRTKIRKWKKTVNNTIK</sequence>
<dbReference type="Gene3D" id="1.20.120.450">
    <property type="entry name" value="dinb family like domain"/>
    <property type="match status" value="1"/>
</dbReference>
<dbReference type="PIRSF" id="PIRSF031551">
    <property type="entry name" value="DUF1706"/>
    <property type="match status" value="1"/>
</dbReference>
<dbReference type="Proteomes" id="UP000637643">
    <property type="component" value="Unassembled WGS sequence"/>
</dbReference>
<dbReference type="Pfam" id="PF08020">
    <property type="entry name" value="DUF1706"/>
    <property type="match status" value="1"/>
</dbReference>
<name>A0A917CL09_9BACL</name>
<dbReference type="InterPro" id="IPR012550">
    <property type="entry name" value="DUF1706"/>
</dbReference>
<evidence type="ECO:0000313" key="2">
    <source>
        <dbReference type="Proteomes" id="UP000637643"/>
    </source>
</evidence>
<comment type="caution">
    <text evidence="1">The sequence shown here is derived from an EMBL/GenBank/DDBJ whole genome shotgun (WGS) entry which is preliminary data.</text>
</comment>
<evidence type="ECO:0008006" key="3">
    <source>
        <dbReference type="Google" id="ProtNLM"/>
    </source>
</evidence>
<gene>
    <name evidence="1" type="ORF">GCM10010912_41420</name>
</gene>
<dbReference type="RefSeq" id="WP_189028237.1">
    <property type="nucleotide sequence ID" value="NZ_BMKR01000019.1"/>
</dbReference>
<protein>
    <recommendedName>
        <fullName evidence="3">ClbS/DfsB family four-helix bundle protein</fullName>
    </recommendedName>
</protein>
<dbReference type="PANTHER" id="PTHR40658:SF3">
    <property type="entry name" value="CLBS_DFSB FAMILY FOUR-HELIX BUNDLE PROTEIN"/>
    <property type="match status" value="1"/>
</dbReference>
<keyword evidence="2" id="KW-1185">Reference proteome</keyword>
<dbReference type="InterPro" id="IPR034660">
    <property type="entry name" value="DinB/YfiT-like"/>
</dbReference>
<organism evidence="1 2">
    <name type="scientific">Paenibacillus albidus</name>
    <dbReference type="NCBI Taxonomy" id="2041023"/>
    <lineage>
        <taxon>Bacteria</taxon>
        <taxon>Bacillati</taxon>
        <taxon>Bacillota</taxon>
        <taxon>Bacilli</taxon>
        <taxon>Bacillales</taxon>
        <taxon>Paenibacillaceae</taxon>
        <taxon>Paenibacillus</taxon>
    </lineage>
</organism>
<reference evidence="1" key="1">
    <citation type="journal article" date="2014" name="Int. J. Syst. Evol. Microbiol.">
        <title>Complete genome sequence of Corynebacterium casei LMG S-19264T (=DSM 44701T), isolated from a smear-ripened cheese.</title>
        <authorList>
            <consortium name="US DOE Joint Genome Institute (JGI-PGF)"/>
            <person name="Walter F."/>
            <person name="Albersmeier A."/>
            <person name="Kalinowski J."/>
            <person name="Ruckert C."/>
        </authorList>
    </citation>
    <scope>NUCLEOTIDE SEQUENCE</scope>
    <source>
        <strain evidence="1">CGMCC 1.16134</strain>
    </source>
</reference>
<proteinExistence type="predicted"/>
<dbReference type="AlphaFoldDB" id="A0A917CL09"/>
<accession>A0A917CL09</accession>
<evidence type="ECO:0000313" key="1">
    <source>
        <dbReference type="EMBL" id="GGF92183.1"/>
    </source>
</evidence>
<reference evidence="1" key="2">
    <citation type="submission" date="2020-09" db="EMBL/GenBank/DDBJ databases">
        <authorList>
            <person name="Sun Q."/>
            <person name="Zhou Y."/>
        </authorList>
    </citation>
    <scope>NUCLEOTIDE SEQUENCE</scope>
    <source>
        <strain evidence="1">CGMCC 1.16134</strain>
    </source>
</reference>